<dbReference type="Pfam" id="PF00155">
    <property type="entry name" value="Aminotran_1_2"/>
    <property type="match status" value="1"/>
</dbReference>
<dbReference type="Gene3D" id="3.40.640.10">
    <property type="entry name" value="Type I PLP-dependent aspartate aminotransferase-like (Major domain)"/>
    <property type="match status" value="1"/>
</dbReference>
<dbReference type="Gene3D" id="3.90.1150.10">
    <property type="entry name" value="Aspartate Aminotransferase, domain 1"/>
    <property type="match status" value="1"/>
</dbReference>
<evidence type="ECO:0000256" key="9">
    <source>
        <dbReference type="ARBA" id="ARBA00032610"/>
    </source>
</evidence>
<evidence type="ECO:0000256" key="3">
    <source>
        <dbReference type="ARBA" id="ARBA00010008"/>
    </source>
</evidence>
<dbReference type="SUPFAM" id="SSF53383">
    <property type="entry name" value="PLP-dependent transferases"/>
    <property type="match status" value="1"/>
</dbReference>
<keyword evidence="15" id="KW-1185">Reference proteome</keyword>
<comment type="pathway">
    <text evidence="2">Cofactor biosynthesis; biotin biosynthesis.</text>
</comment>
<organism evidence="14 15">
    <name type="scientific">Thermovibrio ammonificans (strain DSM 15698 / JCM 12110 / HB-1)</name>
    <dbReference type="NCBI Taxonomy" id="648996"/>
    <lineage>
        <taxon>Bacteria</taxon>
        <taxon>Pseudomonadati</taxon>
        <taxon>Aquificota</taxon>
        <taxon>Aquificia</taxon>
        <taxon>Desulfurobacteriales</taxon>
        <taxon>Desulfurobacteriaceae</taxon>
        <taxon>Thermovibrio</taxon>
    </lineage>
</organism>
<evidence type="ECO:0000256" key="1">
    <source>
        <dbReference type="ARBA" id="ARBA00001933"/>
    </source>
</evidence>
<reference evidence="14" key="1">
    <citation type="submission" date="2011-01" db="EMBL/GenBank/DDBJ databases">
        <title>Complete sequence of chromosome of Thermovibrio ammonificans HB-1.</title>
        <authorList>
            <consortium name="US DOE Joint Genome Institute"/>
            <person name="Lucas S."/>
            <person name="Copeland A."/>
            <person name="Lapidus A."/>
            <person name="Cheng J.-F."/>
            <person name="Goodwin L."/>
            <person name="Pitluck S."/>
            <person name="Davenport K."/>
            <person name="Detter J.C."/>
            <person name="Han C."/>
            <person name="Tapia R."/>
            <person name="Land M."/>
            <person name="Hauser L."/>
            <person name="Kyrpides N."/>
            <person name="Ivanova N."/>
            <person name="Ovchinnikova G."/>
            <person name="Vetriani C."/>
            <person name="Woyke T."/>
        </authorList>
    </citation>
    <scope>NUCLEOTIDE SEQUENCE [LARGE SCALE GENOMIC DNA]</scope>
    <source>
        <strain evidence="14">HB-1</strain>
    </source>
</reference>
<feature type="domain" description="Aminotransferase class I/classII large" evidence="13">
    <location>
        <begin position="37"/>
        <end position="359"/>
    </location>
</feature>
<dbReference type="InterPro" id="IPR015424">
    <property type="entry name" value="PyrdxlP-dep_Trfase"/>
</dbReference>
<evidence type="ECO:0000259" key="13">
    <source>
        <dbReference type="Pfam" id="PF00155"/>
    </source>
</evidence>
<dbReference type="InterPro" id="IPR050087">
    <property type="entry name" value="AON_synthase_class-II"/>
</dbReference>
<dbReference type="PANTHER" id="PTHR13693:SF100">
    <property type="entry name" value="8-AMINO-7-OXONONANOATE SYNTHASE"/>
    <property type="match status" value="1"/>
</dbReference>
<evidence type="ECO:0000256" key="5">
    <source>
        <dbReference type="ARBA" id="ARBA00013187"/>
    </source>
</evidence>
<evidence type="ECO:0000256" key="2">
    <source>
        <dbReference type="ARBA" id="ARBA00004746"/>
    </source>
</evidence>
<comment type="catalytic activity">
    <reaction evidence="11">
        <text>6-carboxyhexanoyl-[ACP] + L-alanine + H(+) = (8S)-8-amino-7-oxononanoate + holo-[ACP] + CO2</text>
        <dbReference type="Rhea" id="RHEA:42288"/>
        <dbReference type="Rhea" id="RHEA-COMP:9685"/>
        <dbReference type="Rhea" id="RHEA-COMP:9955"/>
        <dbReference type="ChEBI" id="CHEBI:15378"/>
        <dbReference type="ChEBI" id="CHEBI:16526"/>
        <dbReference type="ChEBI" id="CHEBI:57972"/>
        <dbReference type="ChEBI" id="CHEBI:64479"/>
        <dbReference type="ChEBI" id="CHEBI:78846"/>
        <dbReference type="ChEBI" id="CHEBI:149468"/>
        <dbReference type="EC" id="2.3.1.47"/>
    </reaction>
</comment>
<dbReference type="InterPro" id="IPR015421">
    <property type="entry name" value="PyrdxlP-dep_Trfase_major"/>
</dbReference>
<name>E8T264_THEA1</name>
<sequence>MKWLKSELERIKEQNLYRRLFHFESPPGKVLELEGRKFINFASNDYLGLASAASLECLRRWGAGSGASRLVSGSFTVHRELEKELARLKKTEDALLFSTGYMANVGVISALAGKGDLILSDSLNHASIIDGCRLSRADILVYNHCDLEHLESLLKENRGRYRRCFLVTDSVFSMDGDLAPLDGLFRLKRLYGAVLIIDDAHATGVVGWSSLELFGLTPDDTTVLVGTLGKALGTFGAFVAGSSLLREYLINRCRSFIYTTALPPFVACQTLENLKLVPERMALLRRRLSFFRNLTGINSPSAVFPYLCSSPERALALSEFLRERGFWVPAIRPPTVKQSRLRISVTAEHTEEELRLLWSSIREFELTL</sequence>
<evidence type="ECO:0000256" key="8">
    <source>
        <dbReference type="ARBA" id="ARBA00022898"/>
    </source>
</evidence>
<dbReference type="InterPro" id="IPR001917">
    <property type="entry name" value="Aminotrans_II_pyridoxalP_BS"/>
</dbReference>
<evidence type="ECO:0000313" key="15">
    <source>
        <dbReference type="Proteomes" id="UP000006362"/>
    </source>
</evidence>
<dbReference type="GO" id="GO:0030170">
    <property type="term" value="F:pyridoxal phosphate binding"/>
    <property type="evidence" value="ECO:0007669"/>
    <property type="project" value="InterPro"/>
</dbReference>
<evidence type="ECO:0000256" key="12">
    <source>
        <dbReference type="RuleBase" id="RU003693"/>
    </source>
</evidence>
<evidence type="ECO:0000256" key="11">
    <source>
        <dbReference type="ARBA" id="ARBA00047715"/>
    </source>
</evidence>
<evidence type="ECO:0000256" key="7">
    <source>
        <dbReference type="ARBA" id="ARBA00022756"/>
    </source>
</evidence>
<dbReference type="InterPro" id="IPR015422">
    <property type="entry name" value="PyrdxlP-dep_Trfase_small"/>
</dbReference>
<gene>
    <name evidence="14" type="ordered locus">Theam_0992</name>
</gene>
<protein>
    <recommendedName>
        <fullName evidence="5">8-amino-7-oxononanoate synthase</fullName>
        <ecNumber evidence="5">2.3.1.47</ecNumber>
    </recommendedName>
    <alternativeName>
        <fullName evidence="9">7-keto-8-amino-pelargonic acid synthase</fullName>
    </alternativeName>
    <alternativeName>
        <fullName evidence="10">8-amino-7-ketopelargonate synthase</fullName>
    </alternativeName>
</protein>
<evidence type="ECO:0000256" key="4">
    <source>
        <dbReference type="ARBA" id="ARBA00011738"/>
    </source>
</evidence>
<keyword evidence="6 14" id="KW-0808">Transferase</keyword>
<dbReference type="STRING" id="648996.Theam_0992"/>
<dbReference type="Proteomes" id="UP000006362">
    <property type="component" value="Chromosome"/>
</dbReference>
<dbReference type="AlphaFoldDB" id="E8T264"/>
<dbReference type="HOGENOM" id="CLU_015846_11_3_0"/>
<accession>E8T264</accession>
<proteinExistence type="inferred from homology"/>
<dbReference type="EC" id="2.3.1.47" evidence="5"/>
<keyword evidence="7" id="KW-0093">Biotin biosynthesis</keyword>
<evidence type="ECO:0000256" key="10">
    <source>
        <dbReference type="ARBA" id="ARBA00033381"/>
    </source>
</evidence>
<dbReference type="eggNOG" id="COG0156">
    <property type="taxonomic scope" value="Bacteria"/>
</dbReference>
<evidence type="ECO:0000313" key="14">
    <source>
        <dbReference type="EMBL" id="ADU96959.1"/>
    </source>
</evidence>
<dbReference type="InterPro" id="IPR004839">
    <property type="entry name" value="Aminotransferase_I/II_large"/>
</dbReference>
<dbReference type="CDD" id="cd06454">
    <property type="entry name" value="KBL_like"/>
    <property type="match status" value="1"/>
</dbReference>
<dbReference type="GO" id="GO:0008710">
    <property type="term" value="F:8-amino-7-oxononanoate synthase activity"/>
    <property type="evidence" value="ECO:0007669"/>
    <property type="project" value="UniProtKB-EC"/>
</dbReference>
<dbReference type="RefSeq" id="WP_013537745.1">
    <property type="nucleotide sequence ID" value="NC_014926.1"/>
</dbReference>
<dbReference type="PROSITE" id="PS00599">
    <property type="entry name" value="AA_TRANSFER_CLASS_2"/>
    <property type="match status" value="1"/>
</dbReference>
<keyword evidence="14" id="KW-0012">Acyltransferase</keyword>
<comment type="subunit">
    <text evidence="4">Homodimer.</text>
</comment>
<dbReference type="OrthoDB" id="9807157at2"/>
<dbReference type="KEGG" id="tam:Theam_0992"/>
<keyword evidence="8 12" id="KW-0663">Pyridoxal phosphate</keyword>
<dbReference type="GO" id="GO:0009102">
    <property type="term" value="P:biotin biosynthetic process"/>
    <property type="evidence" value="ECO:0007669"/>
    <property type="project" value="UniProtKB-KW"/>
</dbReference>
<evidence type="ECO:0000256" key="6">
    <source>
        <dbReference type="ARBA" id="ARBA00022679"/>
    </source>
</evidence>
<comment type="similarity">
    <text evidence="3">Belongs to the class-II pyridoxal-phosphate-dependent aminotransferase family. BioF subfamily.</text>
</comment>
<comment type="cofactor">
    <cofactor evidence="1 12">
        <name>pyridoxal 5'-phosphate</name>
        <dbReference type="ChEBI" id="CHEBI:597326"/>
    </cofactor>
</comment>
<dbReference type="EMBL" id="CP002444">
    <property type="protein sequence ID" value="ADU96959.1"/>
    <property type="molecule type" value="Genomic_DNA"/>
</dbReference>
<dbReference type="PANTHER" id="PTHR13693">
    <property type="entry name" value="CLASS II AMINOTRANSFERASE/8-AMINO-7-OXONONANOATE SYNTHASE"/>
    <property type="match status" value="1"/>
</dbReference>